<protein>
    <submittedName>
        <fullName evidence="10">Uncharacterized protein</fullName>
    </submittedName>
</protein>
<dbReference type="GO" id="GO:0005634">
    <property type="term" value="C:nucleus"/>
    <property type="evidence" value="ECO:0007669"/>
    <property type="project" value="UniProtKB-SubCell"/>
</dbReference>
<evidence type="ECO:0000256" key="5">
    <source>
        <dbReference type="ARBA" id="ARBA00022833"/>
    </source>
</evidence>
<keyword evidence="3" id="KW-0677">Repeat</keyword>
<dbReference type="InterPro" id="IPR050758">
    <property type="entry name" value="Znf_C2H2-type"/>
</dbReference>
<dbReference type="PANTHER" id="PTHR23234:SF10">
    <property type="entry name" value="RIKEN CDNA 6720489N17 GENE-RELATED"/>
    <property type="match status" value="1"/>
</dbReference>
<dbReference type="FunFam" id="3.30.160.60:FF:000744">
    <property type="entry name" value="zinc finger E-box-binding homeobox 1"/>
    <property type="match status" value="1"/>
</dbReference>
<dbReference type="PANTHER" id="PTHR23234">
    <property type="entry name" value="ZNF44 PROTEIN"/>
    <property type="match status" value="1"/>
</dbReference>
<dbReference type="GO" id="GO:0008270">
    <property type="term" value="F:zinc ion binding"/>
    <property type="evidence" value="ECO:0007669"/>
    <property type="project" value="UniProtKB-KW"/>
</dbReference>
<keyword evidence="2" id="KW-0479">Metal-binding</keyword>
<dbReference type="SMART" id="SM00349">
    <property type="entry name" value="KRAB"/>
    <property type="match status" value="1"/>
</dbReference>
<evidence type="ECO:0000256" key="6">
    <source>
        <dbReference type="ARBA" id="ARBA00023242"/>
    </source>
</evidence>
<keyword evidence="4 7" id="KW-0863">Zinc-finger</keyword>
<dbReference type="PROSITE" id="PS50157">
    <property type="entry name" value="ZINC_FINGER_C2H2_2"/>
    <property type="match status" value="3"/>
</dbReference>
<dbReference type="FunFam" id="3.30.160.60:FF:002970">
    <property type="entry name" value="Zinc finger protein"/>
    <property type="match status" value="1"/>
</dbReference>
<evidence type="ECO:0000256" key="3">
    <source>
        <dbReference type="ARBA" id="ARBA00022737"/>
    </source>
</evidence>
<evidence type="ECO:0000313" key="11">
    <source>
        <dbReference type="Proteomes" id="UP001488838"/>
    </source>
</evidence>
<comment type="caution">
    <text evidence="10">The sequence shown here is derived from an EMBL/GenBank/DDBJ whole genome shotgun (WGS) entry which is preliminary data.</text>
</comment>
<feature type="domain" description="C2H2-type" evidence="8">
    <location>
        <begin position="127"/>
        <end position="154"/>
    </location>
</feature>
<dbReference type="Pfam" id="PF13465">
    <property type="entry name" value="zf-H2C2_2"/>
    <property type="match status" value="1"/>
</dbReference>
<keyword evidence="6" id="KW-0539">Nucleus</keyword>
<accession>A0AAW0H4J8</accession>
<sequence>NAVTYDDVHVDFTWKEWTLLDPTQRNLYNDDTLGKTIILKNTVKVLKDMKVRWAIRVKSQGAVVMMKSHFLFFKTFYFLCIGINRNLLFIIDVLKPLHMTDIFKGIKAHLLERNLLNVINVVKPLENKCNQCGKAFAVQGNLKKHKRTHTGEKPYECNECGKAFACHSALQMHKRIHTGEKSYECNECGKAFIQHSHLLVHKRTHTGEKPYECIQCEHILERNPINVIIVVKPLNTTIIFKYIIAHILERNLMNVISVVKPFLITMHFKYIKEYILERNPMDAISVVKPLHNKVIFKCIKGHISLKSSEKDVLQKYPKNIVSVAKFCTLTGVNLFAYNQSVKAFVFYNSL</sequence>
<dbReference type="SUPFAM" id="SSF109640">
    <property type="entry name" value="KRAB domain (Kruppel-associated box)"/>
    <property type="match status" value="1"/>
</dbReference>
<evidence type="ECO:0000256" key="2">
    <source>
        <dbReference type="ARBA" id="ARBA00022723"/>
    </source>
</evidence>
<dbReference type="InterPro" id="IPR036236">
    <property type="entry name" value="Znf_C2H2_sf"/>
</dbReference>
<evidence type="ECO:0000256" key="1">
    <source>
        <dbReference type="ARBA" id="ARBA00004123"/>
    </source>
</evidence>
<feature type="domain" description="KRAB" evidence="9">
    <location>
        <begin position="3"/>
        <end position="121"/>
    </location>
</feature>
<dbReference type="SUPFAM" id="SSF57667">
    <property type="entry name" value="beta-beta-alpha zinc fingers"/>
    <property type="match status" value="2"/>
</dbReference>
<dbReference type="Gene3D" id="3.30.160.60">
    <property type="entry name" value="Classic Zinc Finger"/>
    <property type="match status" value="3"/>
</dbReference>
<dbReference type="SMART" id="SM00355">
    <property type="entry name" value="ZnF_C2H2"/>
    <property type="match status" value="3"/>
</dbReference>
<dbReference type="InterPro" id="IPR013087">
    <property type="entry name" value="Znf_C2H2_type"/>
</dbReference>
<dbReference type="FunFam" id="3.30.160.60:FF:004137">
    <property type="match status" value="1"/>
</dbReference>
<feature type="domain" description="C2H2-type" evidence="8">
    <location>
        <begin position="183"/>
        <end position="210"/>
    </location>
</feature>
<proteinExistence type="predicted"/>
<gene>
    <name evidence="10" type="ORF">U0070_019673</name>
</gene>
<feature type="non-terminal residue" evidence="10">
    <location>
        <position position="1"/>
    </location>
</feature>
<organism evidence="10 11">
    <name type="scientific">Myodes glareolus</name>
    <name type="common">Bank vole</name>
    <name type="synonym">Clethrionomys glareolus</name>
    <dbReference type="NCBI Taxonomy" id="447135"/>
    <lineage>
        <taxon>Eukaryota</taxon>
        <taxon>Metazoa</taxon>
        <taxon>Chordata</taxon>
        <taxon>Craniata</taxon>
        <taxon>Vertebrata</taxon>
        <taxon>Euteleostomi</taxon>
        <taxon>Mammalia</taxon>
        <taxon>Eutheria</taxon>
        <taxon>Euarchontoglires</taxon>
        <taxon>Glires</taxon>
        <taxon>Rodentia</taxon>
        <taxon>Myomorpha</taxon>
        <taxon>Muroidea</taxon>
        <taxon>Cricetidae</taxon>
        <taxon>Arvicolinae</taxon>
        <taxon>Myodes</taxon>
    </lineage>
</organism>
<dbReference type="Proteomes" id="UP001488838">
    <property type="component" value="Unassembled WGS sequence"/>
</dbReference>
<dbReference type="AlphaFoldDB" id="A0AAW0H4J8"/>
<evidence type="ECO:0000313" key="10">
    <source>
        <dbReference type="EMBL" id="KAK7796619.1"/>
    </source>
</evidence>
<dbReference type="Pfam" id="PF01352">
    <property type="entry name" value="KRAB"/>
    <property type="match status" value="1"/>
</dbReference>
<evidence type="ECO:0000256" key="7">
    <source>
        <dbReference type="PROSITE-ProRule" id="PRU00042"/>
    </source>
</evidence>
<dbReference type="Gene3D" id="6.10.140.140">
    <property type="match status" value="1"/>
</dbReference>
<dbReference type="EMBL" id="JBBHLL010001097">
    <property type="protein sequence ID" value="KAK7796619.1"/>
    <property type="molecule type" value="Genomic_DNA"/>
</dbReference>
<keyword evidence="5" id="KW-0862">Zinc</keyword>
<evidence type="ECO:0000259" key="8">
    <source>
        <dbReference type="PROSITE" id="PS50157"/>
    </source>
</evidence>
<feature type="domain" description="C2H2-type" evidence="8">
    <location>
        <begin position="155"/>
        <end position="182"/>
    </location>
</feature>
<dbReference type="InterPro" id="IPR001909">
    <property type="entry name" value="KRAB"/>
</dbReference>
<keyword evidence="11" id="KW-1185">Reference proteome</keyword>
<dbReference type="PROSITE" id="PS50805">
    <property type="entry name" value="KRAB"/>
    <property type="match status" value="1"/>
</dbReference>
<dbReference type="FunFam" id="3.30.160.60:FF:002402">
    <property type="entry name" value="Zinc finger protein 347"/>
    <property type="match status" value="1"/>
</dbReference>
<dbReference type="InterPro" id="IPR036051">
    <property type="entry name" value="KRAB_dom_sf"/>
</dbReference>
<dbReference type="Pfam" id="PF00096">
    <property type="entry name" value="zf-C2H2"/>
    <property type="match status" value="1"/>
</dbReference>
<dbReference type="PROSITE" id="PS00028">
    <property type="entry name" value="ZINC_FINGER_C2H2_1"/>
    <property type="match status" value="3"/>
</dbReference>
<dbReference type="CDD" id="cd07765">
    <property type="entry name" value="KRAB_A-box"/>
    <property type="match status" value="1"/>
</dbReference>
<comment type="subcellular location">
    <subcellularLocation>
        <location evidence="1">Nucleus</location>
    </subcellularLocation>
</comment>
<evidence type="ECO:0000256" key="4">
    <source>
        <dbReference type="ARBA" id="ARBA00022771"/>
    </source>
</evidence>
<evidence type="ECO:0000259" key="9">
    <source>
        <dbReference type="PROSITE" id="PS50805"/>
    </source>
</evidence>
<name>A0AAW0H4J8_MYOGA</name>
<dbReference type="GO" id="GO:0006355">
    <property type="term" value="P:regulation of DNA-templated transcription"/>
    <property type="evidence" value="ECO:0007669"/>
    <property type="project" value="InterPro"/>
</dbReference>
<reference evidence="10 11" key="1">
    <citation type="journal article" date="2023" name="bioRxiv">
        <title>Conserved and derived expression patterns and positive selection on dental genes reveal complex evolutionary context of ever-growing rodent molars.</title>
        <authorList>
            <person name="Calamari Z.T."/>
            <person name="Song A."/>
            <person name="Cohen E."/>
            <person name="Akter M."/>
            <person name="Roy R.D."/>
            <person name="Hallikas O."/>
            <person name="Christensen M.M."/>
            <person name="Li P."/>
            <person name="Marangoni P."/>
            <person name="Jernvall J."/>
            <person name="Klein O.D."/>
        </authorList>
    </citation>
    <scope>NUCLEOTIDE SEQUENCE [LARGE SCALE GENOMIC DNA]</scope>
    <source>
        <strain evidence="10">V071</strain>
    </source>
</reference>